<keyword evidence="2" id="KW-0378">Hydrolase</keyword>
<protein>
    <submittedName>
        <fullName evidence="2">Alpha/beta hydrolase</fullName>
    </submittedName>
</protein>
<dbReference type="InterPro" id="IPR000073">
    <property type="entry name" value="AB_hydrolase_1"/>
</dbReference>
<dbReference type="PANTHER" id="PTHR43798:SF33">
    <property type="entry name" value="HYDROLASE, PUTATIVE (AFU_ORTHOLOGUE AFUA_2G14860)-RELATED"/>
    <property type="match status" value="1"/>
</dbReference>
<dbReference type="GO" id="GO:0016020">
    <property type="term" value="C:membrane"/>
    <property type="evidence" value="ECO:0007669"/>
    <property type="project" value="TreeGrafter"/>
</dbReference>
<organism evidence="2 3">
    <name type="scientific">Symbiobacterium thermophilum</name>
    <dbReference type="NCBI Taxonomy" id="2734"/>
    <lineage>
        <taxon>Bacteria</taxon>
        <taxon>Bacillati</taxon>
        <taxon>Bacillota</taxon>
        <taxon>Clostridia</taxon>
        <taxon>Eubacteriales</taxon>
        <taxon>Symbiobacteriaceae</taxon>
        <taxon>Symbiobacterium</taxon>
    </lineage>
</organism>
<dbReference type="Proteomes" id="UP000732377">
    <property type="component" value="Unassembled WGS sequence"/>
</dbReference>
<dbReference type="Gene3D" id="3.40.50.1820">
    <property type="entry name" value="alpha/beta hydrolase"/>
    <property type="match status" value="1"/>
</dbReference>
<sequence length="281" mass="30487">MRGSDAALSQSHQHFPLTGGTHMATVTLPSGLRLFYRERGHGGQTVLLIHGNTASSLWWERVMAHLPEHVRTLAPDLRGCGDSDKPAPPWSIADLAEDVYQFTQAMGVQRCFVVGHSLGGGVAMQLAVSHPDLVERLVLINSAPAAGLVTPPERYAQLELAVQMPAALKAALALMMPTAPKDEFYQAVLEESVQKSADALIPNGRALDGMNLVEQVGGLRVPTLILYGRQDGLVTLDMMERTRNQIPGAQLEVWPEVGHSAPVEAPERLAKRLIEFFGIQL</sequence>
<evidence type="ECO:0000313" key="2">
    <source>
        <dbReference type="EMBL" id="MBY6277164.1"/>
    </source>
</evidence>
<dbReference type="GO" id="GO:0047372">
    <property type="term" value="F:monoacylglycerol lipase activity"/>
    <property type="evidence" value="ECO:0007669"/>
    <property type="project" value="TreeGrafter"/>
</dbReference>
<dbReference type="SUPFAM" id="SSF53474">
    <property type="entry name" value="alpha/beta-Hydrolases"/>
    <property type="match status" value="1"/>
</dbReference>
<proteinExistence type="predicted"/>
<dbReference type="InterPro" id="IPR029058">
    <property type="entry name" value="AB_hydrolase_fold"/>
</dbReference>
<comment type="caution">
    <text evidence="2">The sequence shown here is derived from an EMBL/GenBank/DDBJ whole genome shotgun (WGS) entry which is preliminary data.</text>
</comment>
<gene>
    <name evidence="2" type="ORF">CWE10_13290</name>
</gene>
<dbReference type="Pfam" id="PF12697">
    <property type="entry name" value="Abhydrolase_6"/>
    <property type="match status" value="1"/>
</dbReference>
<dbReference type="PANTHER" id="PTHR43798">
    <property type="entry name" value="MONOACYLGLYCEROL LIPASE"/>
    <property type="match status" value="1"/>
</dbReference>
<feature type="domain" description="AB hydrolase-1" evidence="1">
    <location>
        <begin position="46"/>
        <end position="271"/>
    </location>
</feature>
<dbReference type="AlphaFoldDB" id="A0A953ID54"/>
<dbReference type="GO" id="GO:0046464">
    <property type="term" value="P:acylglycerol catabolic process"/>
    <property type="evidence" value="ECO:0007669"/>
    <property type="project" value="TreeGrafter"/>
</dbReference>
<dbReference type="EMBL" id="PIUK01000145">
    <property type="protein sequence ID" value="MBY6277164.1"/>
    <property type="molecule type" value="Genomic_DNA"/>
</dbReference>
<accession>A0A953ID54</accession>
<evidence type="ECO:0000313" key="3">
    <source>
        <dbReference type="Proteomes" id="UP000732377"/>
    </source>
</evidence>
<evidence type="ECO:0000259" key="1">
    <source>
        <dbReference type="Pfam" id="PF12697"/>
    </source>
</evidence>
<reference evidence="2" key="1">
    <citation type="submission" date="2017-11" db="EMBL/GenBank/DDBJ databases">
        <title>Three new genomes from thermophilic consortium.</title>
        <authorList>
            <person name="Quaggio R."/>
            <person name="Amgarten D."/>
            <person name="Setubal J.C."/>
        </authorList>
    </citation>
    <scope>NUCLEOTIDE SEQUENCE</scope>
    <source>
        <strain evidence="2">ZCTH01-B2</strain>
    </source>
</reference>
<name>A0A953ID54_SYMTR</name>
<dbReference type="InterPro" id="IPR050266">
    <property type="entry name" value="AB_hydrolase_sf"/>
</dbReference>
<dbReference type="PRINTS" id="PR00111">
    <property type="entry name" value="ABHYDROLASE"/>
</dbReference>